<feature type="region of interest" description="Disordered" evidence="1">
    <location>
        <begin position="166"/>
        <end position="194"/>
    </location>
</feature>
<keyword evidence="4" id="KW-1185">Reference proteome</keyword>
<dbReference type="EMBL" id="CP109441">
    <property type="protein sequence ID" value="WUV47599.1"/>
    <property type="molecule type" value="Genomic_DNA"/>
</dbReference>
<dbReference type="PANTHER" id="PTHR41248">
    <property type="entry name" value="NORD PROTEIN"/>
    <property type="match status" value="1"/>
</dbReference>
<dbReference type="InterPro" id="IPR051928">
    <property type="entry name" value="NorD/CobT"/>
</dbReference>
<evidence type="ECO:0000313" key="4">
    <source>
        <dbReference type="Proteomes" id="UP001432062"/>
    </source>
</evidence>
<evidence type="ECO:0000256" key="1">
    <source>
        <dbReference type="SAM" id="MobiDB-lite"/>
    </source>
</evidence>
<dbReference type="RefSeq" id="WP_327100664.1">
    <property type="nucleotide sequence ID" value="NZ_CP109149.1"/>
</dbReference>
<dbReference type="SMART" id="SM00327">
    <property type="entry name" value="VWA"/>
    <property type="match status" value="1"/>
</dbReference>
<dbReference type="InterPro" id="IPR036465">
    <property type="entry name" value="vWFA_dom_sf"/>
</dbReference>
<feature type="domain" description="VWFA" evidence="2">
    <location>
        <begin position="358"/>
        <end position="547"/>
    </location>
</feature>
<name>A0ABZ1Z0P5_9NOCA</name>
<proteinExistence type="predicted"/>
<feature type="compositionally biased region" description="Basic and acidic residues" evidence="1">
    <location>
        <begin position="171"/>
        <end position="183"/>
    </location>
</feature>
<evidence type="ECO:0000259" key="2">
    <source>
        <dbReference type="PROSITE" id="PS50234"/>
    </source>
</evidence>
<dbReference type="PROSITE" id="PS50234">
    <property type="entry name" value="VWFA"/>
    <property type="match status" value="1"/>
</dbReference>
<accession>A0ABZ1Z0P5</accession>
<dbReference type="InterPro" id="IPR002035">
    <property type="entry name" value="VWF_A"/>
</dbReference>
<sequence>MIAVGPDPGRHPDRFGLLASGIAGRPLEVASAQAGELAWTDGSRVHLDPAAPLREQITAVAVQASLLAAGSLAPEVVRPLARRPALARRYLAIEGHRALAANRLALPWSVQSFVDAELAGRAGSAEASLAVARGADPLPDPPRSFGAVHPERLTVASEIPPVVAAALGQRPVDDETARRKPESETEDDSAAPSLSIDLVGGRGALSRLFERMIGFGRTSQGGATGGDRPRVMRVAAARLRGTGPVIGTAALRAAVPAIRHRGITYPEWDLGRRRYRPDWCTVTELDPRDLGTPVLVTGPGLYRPLARLGLSLERRHRRPQGDDLDVDAAVEERVDALTGATPDGAVYIESVRRRHDLAVLVLLDVSGSTAMPSTGGASVHELQRAAAASLTTALDGLGNRVALYGFYSQGRSAVRLVRVKSFDDRLDLPALRRLGALVPGAYTRLGAVIRHGTALLEASGGTTRRILVVLSDGFAYDHGYEGPYAEADARRALAEARTHGTGCLCLSIGAGAELAALRRVFGTAAHATVSRPDDLVPVIGPLLRDAIRAADLRQQTISRRPP</sequence>
<organism evidence="3 4">
    <name type="scientific">Nocardia vinacea</name>
    <dbReference type="NCBI Taxonomy" id="96468"/>
    <lineage>
        <taxon>Bacteria</taxon>
        <taxon>Bacillati</taxon>
        <taxon>Actinomycetota</taxon>
        <taxon>Actinomycetes</taxon>
        <taxon>Mycobacteriales</taxon>
        <taxon>Nocardiaceae</taxon>
        <taxon>Nocardia</taxon>
    </lineage>
</organism>
<evidence type="ECO:0000313" key="3">
    <source>
        <dbReference type="EMBL" id="WUV47599.1"/>
    </source>
</evidence>
<dbReference type="Proteomes" id="UP001432062">
    <property type="component" value="Chromosome"/>
</dbReference>
<protein>
    <submittedName>
        <fullName evidence="3">Nitric oxide reductase activation protein</fullName>
    </submittedName>
</protein>
<dbReference type="SUPFAM" id="SSF53300">
    <property type="entry name" value="vWA-like"/>
    <property type="match status" value="1"/>
</dbReference>
<gene>
    <name evidence="3" type="ORF">OG563_05000</name>
</gene>
<dbReference type="Gene3D" id="3.40.50.410">
    <property type="entry name" value="von Willebrand factor, type A domain"/>
    <property type="match status" value="1"/>
</dbReference>
<dbReference type="PANTHER" id="PTHR41248:SF1">
    <property type="entry name" value="NORD PROTEIN"/>
    <property type="match status" value="1"/>
</dbReference>
<reference evidence="3" key="1">
    <citation type="submission" date="2022-10" db="EMBL/GenBank/DDBJ databases">
        <title>The complete genomes of actinobacterial strains from the NBC collection.</title>
        <authorList>
            <person name="Joergensen T.S."/>
            <person name="Alvarez Arevalo M."/>
            <person name="Sterndorff E.B."/>
            <person name="Faurdal D."/>
            <person name="Vuksanovic O."/>
            <person name="Mourched A.-S."/>
            <person name="Charusanti P."/>
            <person name="Shaw S."/>
            <person name="Blin K."/>
            <person name="Weber T."/>
        </authorList>
    </citation>
    <scope>NUCLEOTIDE SEQUENCE</scope>
    <source>
        <strain evidence="3">NBC_01482</strain>
    </source>
</reference>